<dbReference type="PANTHER" id="PTHR24421">
    <property type="entry name" value="NITRATE/NITRITE SENSOR PROTEIN NARX-RELATED"/>
    <property type="match status" value="1"/>
</dbReference>
<evidence type="ECO:0000256" key="1">
    <source>
        <dbReference type="ARBA" id="ARBA00000085"/>
    </source>
</evidence>
<dbReference type="RefSeq" id="WP_184947675.1">
    <property type="nucleotide sequence ID" value="NZ_BAAAWZ010000004.1"/>
</dbReference>
<comment type="catalytic activity">
    <reaction evidence="1">
        <text>ATP + protein L-histidine = ADP + protein N-phospho-L-histidine.</text>
        <dbReference type="EC" id="2.7.13.3"/>
    </reaction>
</comment>
<feature type="domain" description="Signal transduction histidine kinase subgroup 3 dimerisation and phosphoacceptor" evidence="11">
    <location>
        <begin position="338"/>
        <end position="402"/>
    </location>
</feature>
<protein>
    <recommendedName>
        <fullName evidence="2">histidine kinase</fullName>
        <ecNumber evidence="2">2.7.13.3</ecNumber>
    </recommendedName>
</protein>
<dbReference type="GO" id="GO:0046983">
    <property type="term" value="F:protein dimerization activity"/>
    <property type="evidence" value="ECO:0007669"/>
    <property type="project" value="InterPro"/>
</dbReference>
<name>A0A841DG01_PLAVE</name>
<dbReference type="SUPFAM" id="SSF55874">
    <property type="entry name" value="ATPase domain of HSP90 chaperone/DNA topoisomerase II/histidine kinase"/>
    <property type="match status" value="1"/>
</dbReference>
<evidence type="ECO:0000256" key="6">
    <source>
        <dbReference type="ARBA" id="ARBA00022777"/>
    </source>
</evidence>
<reference evidence="12 13" key="1">
    <citation type="submission" date="2020-08" db="EMBL/GenBank/DDBJ databases">
        <title>Genomic Encyclopedia of Type Strains, Phase III (KMG-III): the genomes of soil and plant-associated and newly described type strains.</title>
        <authorList>
            <person name="Whitman W."/>
        </authorList>
    </citation>
    <scope>NUCLEOTIDE SEQUENCE [LARGE SCALE GENOMIC DNA]</scope>
    <source>
        <strain evidence="12 13">CECT 3303</strain>
    </source>
</reference>
<feature type="transmembrane region" description="Helical" evidence="10">
    <location>
        <begin position="194"/>
        <end position="212"/>
    </location>
</feature>
<dbReference type="InterPro" id="IPR050482">
    <property type="entry name" value="Sensor_HK_TwoCompSys"/>
</dbReference>
<evidence type="ECO:0000256" key="10">
    <source>
        <dbReference type="SAM" id="Phobius"/>
    </source>
</evidence>
<evidence type="ECO:0000256" key="4">
    <source>
        <dbReference type="ARBA" id="ARBA00022679"/>
    </source>
</evidence>
<sequence>MRLRDPAPEGRTRGPALDVFLALAGVAFGLFVSGKTGHPVSWPATLALAAAAGIPMGLVWRWPLAVCVYQSAFLVVCDHFSNSTTDTVQTLTPIAVGVLAYRCDWRQVVPGAALAAGATAVNLADPGLALTASTWYFPLGMSAVPVVVGRYLRSPIEAVAKVERRPGLDLLLSGGGVAFMVLDTWADWHDGPWPVWGVGWFVIGCGLTAGLARMLPGTAFALQAVLVLVADQYAGFAANSLQGLFLVTLGAFAMRASWSWTAVAYLLAAGVTALNVVEEEWAEVTPARVAALLAMVAAPIIIGRYFGVRRDAADLQLAMAEEARQLAAERARADLLAERERIARDVHDIVAHHVGAMVLRAGAAQYAAPSGPVAEALSDIRTTGHQVLEDLRGLLNVLRDPELAHLPVAAPEEVVRDAVERMNAAGLRVELRSGPEAGLVPLVTRASAARIVQEGLTNVLKHAGPGTAAVVELKVTGEALEVIVTSGPAPEEAPGPGLLPPGPRDALPSSGQGIAGMRERARALGGDLSAAPDGAGGWRLAATLPLERDGGSCGMTPQRRILPWRREEGREEGRVDGMGDHDGAAGPRQAERLR</sequence>
<keyword evidence="10" id="KW-0472">Membrane</keyword>
<keyword evidence="8" id="KW-0902">Two-component regulatory system</keyword>
<comment type="caution">
    <text evidence="12">The sequence shown here is derived from an EMBL/GenBank/DDBJ whole genome shotgun (WGS) entry which is preliminary data.</text>
</comment>
<gene>
    <name evidence="12" type="ORF">FHS22_006317</name>
</gene>
<dbReference type="GO" id="GO:0005524">
    <property type="term" value="F:ATP binding"/>
    <property type="evidence" value="ECO:0007669"/>
    <property type="project" value="UniProtKB-KW"/>
</dbReference>
<feature type="transmembrane region" description="Helical" evidence="10">
    <location>
        <begin position="16"/>
        <end position="34"/>
    </location>
</feature>
<evidence type="ECO:0000256" key="8">
    <source>
        <dbReference type="ARBA" id="ARBA00023012"/>
    </source>
</evidence>
<keyword evidence="4" id="KW-0808">Transferase</keyword>
<feature type="transmembrane region" description="Helical" evidence="10">
    <location>
        <begin position="40"/>
        <end position="60"/>
    </location>
</feature>
<feature type="region of interest" description="Disordered" evidence="9">
    <location>
        <begin position="549"/>
        <end position="594"/>
    </location>
</feature>
<dbReference type="Pfam" id="PF07730">
    <property type="entry name" value="HisKA_3"/>
    <property type="match status" value="1"/>
</dbReference>
<dbReference type="InterPro" id="IPR036890">
    <property type="entry name" value="HATPase_C_sf"/>
</dbReference>
<feature type="transmembrane region" description="Helical" evidence="10">
    <location>
        <begin position="258"/>
        <end position="277"/>
    </location>
</feature>
<keyword evidence="10" id="KW-0812">Transmembrane</keyword>
<keyword evidence="5" id="KW-0547">Nucleotide-binding</keyword>
<dbReference type="Gene3D" id="1.20.5.1930">
    <property type="match status" value="1"/>
</dbReference>
<dbReference type="Gene3D" id="3.30.565.10">
    <property type="entry name" value="Histidine kinase-like ATPase, C-terminal domain"/>
    <property type="match status" value="1"/>
</dbReference>
<keyword evidence="6 12" id="KW-0418">Kinase</keyword>
<accession>A0A841DG01</accession>
<dbReference type="EMBL" id="JACHJJ010000028">
    <property type="protein sequence ID" value="MBB5967015.1"/>
    <property type="molecule type" value="Genomic_DNA"/>
</dbReference>
<dbReference type="AlphaFoldDB" id="A0A841DG01"/>
<dbReference type="GO" id="GO:0016020">
    <property type="term" value="C:membrane"/>
    <property type="evidence" value="ECO:0007669"/>
    <property type="project" value="InterPro"/>
</dbReference>
<evidence type="ECO:0000256" key="3">
    <source>
        <dbReference type="ARBA" id="ARBA00022553"/>
    </source>
</evidence>
<evidence type="ECO:0000256" key="2">
    <source>
        <dbReference type="ARBA" id="ARBA00012438"/>
    </source>
</evidence>
<evidence type="ECO:0000256" key="9">
    <source>
        <dbReference type="SAM" id="MobiDB-lite"/>
    </source>
</evidence>
<keyword evidence="7" id="KW-0067">ATP-binding</keyword>
<feature type="region of interest" description="Disordered" evidence="9">
    <location>
        <begin position="487"/>
        <end position="506"/>
    </location>
</feature>
<dbReference type="PANTHER" id="PTHR24421:SF10">
    <property type="entry name" value="NITRATE_NITRITE SENSOR PROTEIN NARQ"/>
    <property type="match status" value="1"/>
</dbReference>
<dbReference type="CDD" id="cd16917">
    <property type="entry name" value="HATPase_UhpB-NarQ-NarX-like"/>
    <property type="match status" value="1"/>
</dbReference>
<keyword evidence="10" id="KW-1133">Transmembrane helix</keyword>
<evidence type="ECO:0000256" key="7">
    <source>
        <dbReference type="ARBA" id="ARBA00022840"/>
    </source>
</evidence>
<organism evidence="12 13">
    <name type="scientific">Planomonospora venezuelensis</name>
    <dbReference type="NCBI Taxonomy" id="1999"/>
    <lineage>
        <taxon>Bacteria</taxon>
        <taxon>Bacillati</taxon>
        <taxon>Actinomycetota</taxon>
        <taxon>Actinomycetes</taxon>
        <taxon>Streptosporangiales</taxon>
        <taxon>Streptosporangiaceae</taxon>
        <taxon>Planomonospora</taxon>
    </lineage>
</organism>
<dbReference type="InterPro" id="IPR011712">
    <property type="entry name" value="Sig_transdc_His_kin_sub3_dim/P"/>
</dbReference>
<dbReference type="EC" id="2.7.13.3" evidence="2"/>
<feature type="compositionally biased region" description="Basic and acidic residues" evidence="9">
    <location>
        <begin position="564"/>
        <end position="594"/>
    </location>
</feature>
<proteinExistence type="predicted"/>
<feature type="transmembrane region" description="Helical" evidence="10">
    <location>
        <begin position="289"/>
        <end position="307"/>
    </location>
</feature>
<evidence type="ECO:0000313" key="13">
    <source>
        <dbReference type="Proteomes" id="UP000562352"/>
    </source>
</evidence>
<dbReference type="GO" id="GO:0000155">
    <property type="term" value="F:phosphorelay sensor kinase activity"/>
    <property type="evidence" value="ECO:0007669"/>
    <property type="project" value="InterPro"/>
</dbReference>
<evidence type="ECO:0000313" key="12">
    <source>
        <dbReference type="EMBL" id="MBB5967015.1"/>
    </source>
</evidence>
<evidence type="ECO:0000256" key="5">
    <source>
        <dbReference type="ARBA" id="ARBA00022741"/>
    </source>
</evidence>
<keyword evidence="3" id="KW-0597">Phosphoprotein</keyword>
<dbReference type="Proteomes" id="UP000562352">
    <property type="component" value="Unassembled WGS sequence"/>
</dbReference>
<feature type="transmembrane region" description="Helical" evidence="10">
    <location>
        <begin position="170"/>
        <end position="188"/>
    </location>
</feature>
<evidence type="ECO:0000259" key="11">
    <source>
        <dbReference type="Pfam" id="PF07730"/>
    </source>
</evidence>
<feature type="compositionally biased region" description="Pro residues" evidence="9">
    <location>
        <begin position="491"/>
        <end position="503"/>
    </location>
</feature>
<keyword evidence="13" id="KW-1185">Reference proteome</keyword>
<feature type="transmembrane region" description="Helical" evidence="10">
    <location>
        <begin position="219"/>
        <end position="238"/>
    </location>
</feature>